<protein>
    <submittedName>
        <fullName evidence="2">Uncharacterized protein</fullName>
    </submittedName>
</protein>
<keyword evidence="3" id="KW-1185">Reference proteome</keyword>
<reference evidence="2" key="1">
    <citation type="journal article" date="2020" name="Stud. Mycol.">
        <title>101 Dothideomycetes genomes: a test case for predicting lifestyles and emergence of pathogens.</title>
        <authorList>
            <person name="Haridas S."/>
            <person name="Albert R."/>
            <person name="Binder M."/>
            <person name="Bloem J."/>
            <person name="Labutti K."/>
            <person name="Salamov A."/>
            <person name="Andreopoulos B."/>
            <person name="Baker S."/>
            <person name="Barry K."/>
            <person name="Bills G."/>
            <person name="Bluhm B."/>
            <person name="Cannon C."/>
            <person name="Castanera R."/>
            <person name="Culley D."/>
            <person name="Daum C."/>
            <person name="Ezra D."/>
            <person name="Gonzalez J."/>
            <person name="Henrissat B."/>
            <person name="Kuo A."/>
            <person name="Liang C."/>
            <person name="Lipzen A."/>
            <person name="Lutzoni F."/>
            <person name="Magnuson J."/>
            <person name="Mondo S."/>
            <person name="Nolan M."/>
            <person name="Ohm R."/>
            <person name="Pangilinan J."/>
            <person name="Park H.-J."/>
            <person name="Ramirez L."/>
            <person name="Alfaro M."/>
            <person name="Sun H."/>
            <person name="Tritt A."/>
            <person name="Yoshinaga Y."/>
            <person name="Zwiers L.-H."/>
            <person name="Turgeon B."/>
            <person name="Goodwin S."/>
            <person name="Spatafora J."/>
            <person name="Crous P."/>
            <person name="Grigoriev I."/>
        </authorList>
    </citation>
    <scope>NUCLEOTIDE SEQUENCE</scope>
    <source>
        <strain evidence="2">CBS 113818</strain>
    </source>
</reference>
<sequence>MSARVVQLHIPGGLTVNNFMTTPSMDGADFAAHVKAAFRCHDFDINGEPLFEVAGCPSTFKDIAHGERIVIGTDEDERVFAEPALEALLFLEDNNLPKALRQYANLYVENEPRKPSQPSSVSSSPTQMSRRQEHEAEEASDDDEDEDLQMVDVEWVIQALYSKAGALYSEWPETKDAKGIKRSGAYRKKGVKTKKKEKEIAAGVVRDERLDEEAVAAAKPGFRVDEI</sequence>
<dbReference type="EMBL" id="MU006219">
    <property type="protein sequence ID" value="KAF2830873.1"/>
    <property type="molecule type" value="Genomic_DNA"/>
</dbReference>
<feature type="region of interest" description="Disordered" evidence="1">
    <location>
        <begin position="109"/>
        <end position="147"/>
    </location>
</feature>
<evidence type="ECO:0000256" key="1">
    <source>
        <dbReference type="SAM" id="MobiDB-lite"/>
    </source>
</evidence>
<name>A0A6A7ACJ9_9PLEO</name>
<evidence type="ECO:0000313" key="3">
    <source>
        <dbReference type="Proteomes" id="UP000799424"/>
    </source>
</evidence>
<dbReference type="AlphaFoldDB" id="A0A6A7ACJ9"/>
<organism evidence="2 3">
    <name type="scientific">Ophiobolus disseminans</name>
    <dbReference type="NCBI Taxonomy" id="1469910"/>
    <lineage>
        <taxon>Eukaryota</taxon>
        <taxon>Fungi</taxon>
        <taxon>Dikarya</taxon>
        <taxon>Ascomycota</taxon>
        <taxon>Pezizomycotina</taxon>
        <taxon>Dothideomycetes</taxon>
        <taxon>Pleosporomycetidae</taxon>
        <taxon>Pleosporales</taxon>
        <taxon>Pleosporineae</taxon>
        <taxon>Phaeosphaeriaceae</taxon>
        <taxon>Ophiobolus</taxon>
    </lineage>
</organism>
<feature type="compositionally biased region" description="Acidic residues" evidence="1">
    <location>
        <begin position="135"/>
        <end position="147"/>
    </location>
</feature>
<accession>A0A6A7ACJ9</accession>
<evidence type="ECO:0000313" key="2">
    <source>
        <dbReference type="EMBL" id="KAF2830873.1"/>
    </source>
</evidence>
<dbReference type="OrthoDB" id="3690177at2759"/>
<proteinExistence type="predicted"/>
<gene>
    <name evidence="2" type="ORF">CC86DRAFT_402878</name>
</gene>
<dbReference type="Proteomes" id="UP000799424">
    <property type="component" value="Unassembled WGS sequence"/>
</dbReference>
<feature type="compositionally biased region" description="Low complexity" evidence="1">
    <location>
        <begin position="116"/>
        <end position="125"/>
    </location>
</feature>